<proteinExistence type="predicted"/>
<evidence type="ECO:0000313" key="2">
    <source>
        <dbReference type="Proteomes" id="UP001500897"/>
    </source>
</evidence>
<protein>
    <submittedName>
        <fullName evidence="1">Uncharacterized protein</fullName>
    </submittedName>
</protein>
<organism evidence="1 2">
    <name type="scientific">Kitasatospora saccharophila</name>
    <dbReference type="NCBI Taxonomy" id="407973"/>
    <lineage>
        <taxon>Bacteria</taxon>
        <taxon>Bacillati</taxon>
        <taxon>Actinomycetota</taxon>
        <taxon>Actinomycetes</taxon>
        <taxon>Kitasatosporales</taxon>
        <taxon>Streptomycetaceae</taxon>
        <taxon>Kitasatospora</taxon>
    </lineage>
</organism>
<keyword evidence="2" id="KW-1185">Reference proteome</keyword>
<comment type="caution">
    <text evidence="1">The sequence shown here is derived from an EMBL/GenBank/DDBJ whole genome shotgun (WGS) entry which is preliminary data.</text>
</comment>
<dbReference type="EMBL" id="BAAANS010000002">
    <property type="protein sequence ID" value="GAA2084468.1"/>
    <property type="molecule type" value="Genomic_DNA"/>
</dbReference>
<dbReference type="RefSeq" id="WP_344549869.1">
    <property type="nucleotide sequence ID" value="NZ_BAAANS010000002.1"/>
</dbReference>
<dbReference type="Proteomes" id="UP001500897">
    <property type="component" value="Unassembled WGS sequence"/>
</dbReference>
<name>A0ABN2W696_9ACTN</name>
<evidence type="ECO:0000313" key="1">
    <source>
        <dbReference type="EMBL" id="GAA2084468.1"/>
    </source>
</evidence>
<reference evidence="1 2" key="1">
    <citation type="journal article" date="2019" name="Int. J. Syst. Evol. Microbiol.">
        <title>The Global Catalogue of Microorganisms (GCM) 10K type strain sequencing project: providing services to taxonomists for standard genome sequencing and annotation.</title>
        <authorList>
            <consortium name="The Broad Institute Genomics Platform"/>
            <consortium name="The Broad Institute Genome Sequencing Center for Infectious Disease"/>
            <person name="Wu L."/>
            <person name="Ma J."/>
        </authorList>
    </citation>
    <scope>NUCLEOTIDE SEQUENCE [LARGE SCALE GENOMIC DNA]</scope>
    <source>
        <strain evidence="1 2">JCM 14559</strain>
    </source>
</reference>
<gene>
    <name evidence="1" type="ORF">GCM10009759_03520</name>
</gene>
<accession>A0ABN2W696</accession>
<sequence>MSQLTDDIHQAVAGVLRAHGAGLLSRALLVLEVVDEETGELGLYVEASPTDMPAWDRAGLLHYAGLDLAGQITACRVGDEPPGPDEQEEG</sequence>